<feature type="domain" description="Integral membrane bound transporter" evidence="6">
    <location>
        <begin position="35"/>
        <end position="149"/>
    </location>
</feature>
<feature type="transmembrane region" description="Helical" evidence="5">
    <location>
        <begin position="66"/>
        <end position="83"/>
    </location>
</feature>
<evidence type="ECO:0000259" key="6">
    <source>
        <dbReference type="Pfam" id="PF13515"/>
    </source>
</evidence>
<feature type="transmembrane region" description="Helical" evidence="5">
    <location>
        <begin position="134"/>
        <end position="158"/>
    </location>
</feature>
<organism evidence="7 8">
    <name type="scientific">Chryseobacterium gotjawalense</name>
    <dbReference type="NCBI Taxonomy" id="3042315"/>
    <lineage>
        <taxon>Bacteria</taxon>
        <taxon>Pseudomonadati</taxon>
        <taxon>Bacteroidota</taxon>
        <taxon>Flavobacteriia</taxon>
        <taxon>Flavobacteriales</taxon>
        <taxon>Weeksellaceae</taxon>
        <taxon>Chryseobacterium group</taxon>
        <taxon>Chryseobacterium</taxon>
    </lineage>
</organism>
<keyword evidence="3 5" id="KW-1133">Transmembrane helix</keyword>
<feature type="transmembrane region" description="Helical" evidence="5">
    <location>
        <begin position="89"/>
        <end position="122"/>
    </location>
</feature>
<dbReference type="InterPro" id="IPR049453">
    <property type="entry name" value="Memb_transporter_dom"/>
</dbReference>
<sequence>MFQKIIRNSIGSDLVIYIFRCLIGFLIGYQLYLQFPKFEAYWTLLSIILVISPEAKDAKRLSVERFKSNLIGSIVGLVCFFIYEPNIYLMLTGIALTVLVCYFFQLMNVARTAMVAFVIVTIQEQAQLSSWAAVYRFISVTLGCLIGLSVTVLTSYLINYLRNKVDLPHEKL</sequence>
<protein>
    <submittedName>
        <fullName evidence="7">FUSC family protein</fullName>
    </submittedName>
</protein>
<gene>
    <name evidence="7" type="ORF">QGN23_05695</name>
</gene>
<evidence type="ECO:0000313" key="7">
    <source>
        <dbReference type="EMBL" id="WHF52768.1"/>
    </source>
</evidence>
<keyword evidence="8" id="KW-1185">Reference proteome</keyword>
<evidence type="ECO:0000256" key="5">
    <source>
        <dbReference type="SAM" id="Phobius"/>
    </source>
</evidence>
<dbReference type="Proteomes" id="UP001241656">
    <property type="component" value="Chromosome"/>
</dbReference>
<dbReference type="EMBL" id="CP124855">
    <property type="protein sequence ID" value="WHF52768.1"/>
    <property type="molecule type" value="Genomic_DNA"/>
</dbReference>
<proteinExistence type="predicted"/>
<keyword evidence="2 5" id="KW-0812">Transmembrane</keyword>
<evidence type="ECO:0000256" key="3">
    <source>
        <dbReference type="ARBA" id="ARBA00022989"/>
    </source>
</evidence>
<evidence type="ECO:0000313" key="8">
    <source>
        <dbReference type="Proteomes" id="UP001241656"/>
    </source>
</evidence>
<keyword evidence="4 5" id="KW-0472">Membrane</keyword>
<feature type="transmembrane region" description="Helical" evidence="5">
    <location>
        <begin position="12"/>
        <end position="32"/>
    </location>
</feature>
<dbReference type="Pfam" id="PF13515">
    <property type="entry name" value="FUSC_2"/>
    <property type="match status" value="1"/>
</dbReference>
<dbReference type="RefSeq" id="WP_282906030.1">
    <property type="nucleotide sequence ID" value="NZ_CP124855.1"/>
</dbReference>
<evidence type="ECO:0000256" key="1">
    <source>
        <dbReference type="ARBA" id="ARBA00004141"/>
    </source>
</evidence>
<reference evidence="7 8" key="1">
    <citation type="submission" date="2023-05" db="EMBL/GenBank/DDBJ databases">
        <title>Genomic insight into Chryseobacterium sp. wdc7 isolated forest soil (Gotjawal).</title>
        <authorList>
            <person name="Park S.-J."/>
        </authorList>
    </citation>
    <scope>NUCLEOTIDE SEQUENCE [LARGE SCALE GENOMIC DNA]</scope>
    <source>
        <strain evidence="8">wdc7</strain>
    </source>
</reference>
<evidence type="ECO:0000256" key="2">
    <source>
        <dbReference type="ARBA" id="ARBA00022692"/>
    </source>
</evidence>
<comment type="subcellular location">
    <subcellularLocation>
        <location evidence="1">Membrane</location>
        <topology evidence="1">Multi-pass membrane protein</topology>
    </subcellularLocation>
</comment>
<accession>A0ABY8RFL4</accession>
<evidence type="ECO:0000256" key="4">
    <source>
        <dbReference type="ARBA" id="ARBA00023136"/>
    </source>
</evidence>
<name>A0ABY8RFL4_9FLAO</name>